<evidence type="ECO:0000259" key="2">
    <source>
        <dbReference type="Pfam" id="PF25137"/>
    </source>
</evidence>
<dbReference type="Gene3D" id="1.20.1090.10">
    <property type="entry name" value="Dehydroquinate synthase-like - alpha domain"/>
    <property type="match status" value="1"/>
</dbReference>
<dbReference type="Proteomes" id="UP001147700">
    <property type="component" value="Unassembled WGS sequence"/>
</dbReference>
<feature type="non-terminal residue" evidence="3">
    <location>
        <position position="1"/>
    </location>
</feature>
<dbReference type="EMBL" id="JAPCID010000039">
    <property type="protein sequence ID" value="MDA0140441.1"/>
    <property type="molecule type" value="Genomic_DNA"/>
</dbReference>
<gene>
    <name evidence="3" type="ORF">OJ962_23285</name>
</gene>
<accession>A0ABT4RPF4</accession>
<feature type="compositionally biased region" description="Gly residues" evidence="1">
    <location>
        <begin position="1"/>
        <end position="13"/>
    </location>
</feature>
<dbReference type="InterPro" id="IPR056798">
    <property type="entry name" value="ADH_Fe_C"/>
</dbReference>
<protein>
    <submittedName>
        <fullName evidence="3">Iron-containing alcohol dehydrogenase</fullName>
        <ecNumber evidence="3">1.1.1.1</ecNumber>
    </submittedName>
</protein>
<dbReference type="PANTHER" id="PTHR11496">
    <property type="entry name" value="ALCOHOL DEHYDROGENASE"/>
    <property type="match status" value="1"/>
</dbReference>
<feature type="region of interest" description="Disordered" evidence="1">
    <location>
        <begin position="1"/>
        <end position="55"/>
    </location>
</feature>
<dbReference type="SUPFAM" id="SSF56796">
    <property type="entry name" value="Dehydroquinate synthase-like"/>
    <property type="match status" value="1"/>
</dbReference>
<keyword evidence="4" id="KW-1185">Reference proteome</keyword>
<organism evidence="3 4">
    <name type="scientific">Solirubrobacter deserti</name>
    <dbReference type="NCBI Taxonomy" id="2282478"/>
    <lineage>
        <taxon>Bacteria</taxon>
        <taxon>Bacillati</taxon>
        <taxon>Actinomycetota</taxon>
        <taxon>Thermoleophilia</taxon>
        <taxon>Solirubrobacterales</taxon>
        <taxon>Solirubrobacteraceae</taxon>
        <taxon>Solirubrobacter</taxon>
    </lineage>
</organism>
<dbReference type="PANTHER" id="PTHR11496:SF83">
    <property type="entry name" value="HYDROXYACID-OXOACID TRANSHYDROGENASE, MITOCHONDRIAL"/>
    <property type="match status" value="1"/>
</dbReference>
<comment type="caution">
    <text evidence="3">The sequence shown here is derived from an EMBL/GenBank/DDBJ whole genome shotgun (WGS) entry which is preliminary data.</text>
</comment>
<dbReference type="InterPro" id="IPR039697">
    <property type="entry name" value="Alcohol_dehydrogenase_Fe"/>
</dbReference>
<sequence length="282" mass="28239">VGGARPAAPGGGRASDVGKAMVPAPPTRGGGAATAGPSPAATPGSSPATTPGRVPRAMAVPTTLSGAEMTRVHRHAAGVAESTPRVRPAVVVVDPALAASQPRADLAASSLNALGHAVEAPCMVNANPVATLVAHEAARLLFAGWVGSEPDRDLLALGSLLAGYALDNTGLALHHVLSQTLVRVAGVGHGPANAAMLPHTIGALEWRFPSVIEALNAAVGEDVVEVALRIRAYTGAAGLRELGVDPAVLPECADAAAARPQLQLTPPAADRAEILALYERAL</sequence>
<dbReference type="Pfam" id="PF25137">
    <property type="entry name" value="ADH_Fe_C"/>
    <property type="match status" value="1"/>
</dbReference>
<evidence type="ECO:0000313" key="3">
    <source>
        <dbReference type="EMBL" id="MDA0140441.1"/>
    </source>
</evidence>
<reference evidence="3" key="1">
    <citation type="submission" date="2022-10" db="EMBL/GenBank/DDBJ databases">
        <title>The WGS of Solirubrobacter sp. CPCC 204708.</title>
        <authorList>
            <person name="Jiang Z."/>
        </authorList>
    </citation>
    <scope>NUCLEOTIDE SEQUENCE</scope>
    <source>
        <strain evidence="3">CPCC 204708</strain>
    </source>
</reference>
<dbReference type="GO" id="GO:0004022">
    <property type="term" value="F:alcohol dehydrogenase (NAD+) activity"/>
    <property type="evidence" value="ECO:0007669"/>
    <property type="project" value="UniProtKB-EC"/>
</dbReference>
<dbReference type="EC" id="1.1.1.1" evidence="3"/>
<keyword evidence="3" id="KW-0560">Oxidoreductase</keyword>
<proteinExistence type="predicted"/>
<feature type="compositionally biased region" description="Low complexity" evidence="1">
    <location>
        <begin position="34"/>
        <end position="53"/>
    </location>
</feature>
<evidence type="ECO:0000313" key="4">
    <source>
        <dbReference type="Proteomes" id="UP001147700"/>
    </source>
</evidence>
<feature type="domain" description="Fe-containing alcohol dehydrogenase-like C-terminal" evidence="2">
    <location>
        <begin position="107"/>
        <end position="281"/>
    </location>
</feature>
<dbReference type="Gene3D" id="3.40.50.1970">
    <property type="match status" value="1"/>
</dbReference>
<name>A0ABT4RPF4_9ACTN</name>
<dbReference type="RefSeq" id="WP_270006635.1">
    <property type="nucleotide sequence ID" value="NZ_JAPCID010000039.1"/>
</dbReference>
<evidence type="ECO:0000256" key="1">
    <source>
        <dbReference type="SAM" id="MobiDB-lite"/>
    </source>
</evidence>